<comment type="caution">
    <text evidence="15">The sequence shown here is derived from an EMBL/GenBank/DDBJ whole genome shotgun (WGS) entry which is preliminary data.</text>
</comment>
<keyword evidence="8 12" id="KW-0798">TonB box</keyword>
<dbReference type="InterPro" id="IPR000531">
    <property type="entry name" value="Beta-barrel_TonB"/>
</dbReference>
<evidence type="ECO:0000256" key="4">
    <source>
        <dbReference type="ARBA" id="ARBA00022496"/>
    </source>
</evidence>
<comment type="subcellular location">
    <subcellularLocation>
        <location evidence="1 11">Cell outer membrane</location>
        <topology evidence="1 11">Multi-pass membrane protein</topology>
    </subcellularLocation>
</comment>
<dbReference type="InterPro" id="IPR012910">
    <property type="entry name" value="Plug_dom"/>
</dbReference>
<dbReference type="InterPro" id="IPR039426">
    <property type="entry name" value="TonB-dep_rcpt-like"/>
</dbReference>
<evidence type="ECO:0000256" key="6">
    <source>
        <dbReference type="ARBA" id="ARBA00023004"/>
    </source>
</evidence>
<dbReference type="Proteomes" id="UP001569428">
    <property type="component" value="Unassembled WGS sequence"/>
</dbReference>
<feature type="domain" description="TonB-dependent receptor plug" evidence="14">
    <location>
        <begin position="32"/>
        <end position="136"/>
    </location>
</feature>
<keyword evidence="2 11" id="KW-0813">Transport</keyword>
<evidence type="ECO:0000259" key="14">
    <source>
        <dbReference type="Pfam" id="PF07715"/>
    </source>
</evidence>
<dbReference type="PANTHER" id="PTHR32552">
    <property type="entry name" value="FERRICHROME IRON RECEPTOR-RELATED"/>
    <property type="match status" value="1"/>
</dbReference>
<dbReference type="Pfam" id="PF07715">
    <property type="entry name" value="Plug"/>
    <property type="match status" value="1"/>
</dbReference>
<evidence type="ECO:0000313" key="15">
    <source>
        <dbReference type="EMBL" id="MFA0809924.1"/>
    </source>
</evidence>
<dbReference type="Gene3D" id="2.40.170.20">
    <property type="entry name" value="TonB-dependent receptor, beta-barrel domain"/>
    <property type="match status" value="1"/>
</dbReference>
<name>A0ABV4NV98_9GAMM</name>
<organism evidence="15 16">
    <name type="scientific">Microbulbifer epialgicus</name>
    <dbReference type="NCBI Taxonomy" id="393907"/>
    <lineage>
        <taxon>Bacteria</taxon>
        <taxon>Pseudomonadati</taxon>
        <taxon>Pseudomonadota</taxon>
        <taxon>Gammaproteobacteria</taxon>
        <taxon>Cellvibrionales</taxon>
        <taxon>Microbulbiferaceae</taxon>
        <taxon>Microbulbifer</taxon>
    </lineage>
</organism>
<evidence type="ECO:0000256" key="1">
    <source>
        <dbReference type="ARBA" id="ARBA00004571"/>
    </source>
</evidence>
<dbReference type="Pfam" id="PF00593">
    <property type="entry name" value="TonB_dep_Rec_b-barrel"/>
    <property type="match status" value="1"/>
</dbReference>
<protein>
    <submittedName>
        <fullName evidence="15">TonB-dependent receptor</fullName>
    </submittedName>
</protein>
<dbReference type="SUPFAM" id="SSF56935">
    <property type="entry name" value="Porins"/>
    <property type="match status" value="1"/>
</dbReference>
<dbReference type="EMBL" id="JBGMEK010000004">
    <property type="protein sequence ID" value="MFA0809924.1"/>
    <property type="molecule type" value="Genomic_DNA"/>
</dbReference>
<evidence type="ECO:0000256" key="10">
    <source>
        <dbReference type="ARBA" id="ARBA00023237"/>
    </source>
</evidence>
<keyword evidence="4" id="KW-0410">Iron transport</keyword>
<keyword evidence="6" id="KW-0408">Iron</keyword>
<dbReference type="PANTHER" id="PTHR32552:SF81">
    <property type="entry name" value="TONB-DEPENDENT OUTER MEMBRANE RECEPTOR"/>
    <property type="match status" value="1"/>
</dbReference>
<keyword evidence="7" id="KW-0406">Ion transport</keyword>
<evidence type="ECO:0000256" key="8">
    <source>
        <dbReference type="ARBA" id="ARBA00023077"/>
    </source>
</evidence>
<keyword evidence="5 11" id="KW-0812">Transmembrane</keyword>
<feature type="domain" description="TonB-dependent receptor-like beta-barrel" evidence="13">
    <location>
        <begin position="247"/>
        <end position="699"/>
    </location>
</feature>
<evidence type="ECO:0000256" key="12">
    <source>
        <dbReference type="RuleBase" id="RU003357"/>
    </source>
</evidence>
<evidence type="ECO:0000256" key="5">
    <source>
        <dbReference type="ARBA" id="ARBA00022692"/>
    </source>
</evidence>
<gene>
    <name evidence="15" type="ORF">ACCI49_03240</name>
</gene>
<keyword evidence="9 11" id="KW-0472">Membrane</keyword>
<evidence type="ECO:0000256" key="2">
    <source>
        <dbReference type="ARBA" id="ARBA00022448"/>
    </source>
</evidence>
<keyword evidence="10 11" id="KW-0998">Cell outer membrane</keyword>
<reference evidence="15 16" key="1">
    <citation type="submission" date="2024-08" db="EMBL/GenBank/DDBJ databases">
        <authorList>
            <person name="Ishaq N."/>
        </authorList>
    </citation>
    <scope>NUCLEOTIDE SEQUENCE [LARGE SCALE GENOMIC DNA]</scope>
    <source>
        <strain evidence="15 16">DSM 18651</strain>
    </source>
</reference>
<evidence type="ECO:0000256" key="7">
    <source>
        <dbReference type="ARBA" id="ARBA00023065"/>
    </source>
</evidence>
<accession>A0ABV4NV98</accession>
<keyword evidence="3 11" id="KW-1134">Transmembrane beta strand</keyword>
<sequence length="734" mass="83228">MIDAAAQELSNQDQKYETIVVYGDKIQRSFLDTTSSVQVLNKDVMANRSDQTALDLLRFSANVSASPDGEGFSIRGIKSGGVTTDDGSALSTVVVDDIPVVYGINSDGLSVWDIEQIELWRGPRSTIQGRNTLAGALILHSKDPTNQAEGAARVKVGGYNTHQLAVMQNTPLLEDELALRIAMEERYTDGFLKNTTRNEEDWDRRESKLIRTKLSYKPKDWPRLSALLSLMHSQQEYGDDRVRSADPFLRQADDNFRAFRDYKRTGISAKIDLELNGGWIARSITGYSDLDKVYKFDADFGPTPQGAANWPEFEQSVNQEVHFQYQDDSFQAITGIYFSRADVDQQKISEQPFLASQVGLGDLASLIPYLTIDLNLALKRETEAAAWFGHIDYALSDNWSIQTGLRWDYHQSKRHIDNQFNILTDVDALVDGKTIEFQNRVVTINSLTKPFILSALGLPYQSFNEASLNFSRQASTDLLGNEQDNVWLPKLALIYHDNEWSTGLSYTKGYRRSGVSVNIVRGSISQYEPEFTDNFELFYRAQWRDQSIGLNANLFYVRWRDQQVLTRLSDNEYDSQVENAGRSHLKGGELEFQFRPKSWPEFSAWGSIGYVKTGFERFKDSMGTDYQGNEFPEAPRLSTALGLEYRSSNGFIIETDISYRSYGYAGVANELRSDSRAIVGLVFGVDKPNWAINLSIQNLFDREYISRPNVWGDAFYATRVGEPRVVSINSEYRW</sequence>
<dbReference type="InterPro" id="IPR036942">
    <property type="entry name" value="Beta-barrel_TonB_sf"/>
</dbReference>
<keyword evidence="16" id="KW-1185">Reference proteome</keyword>
<dbReference type="PROSITE" id="PS52016">
    <property type="entry name" value="TONB_DEPENDENT_REC_3"/>
    <property type="match status" value="1"/>
</dbReference>
<dbReference type="RefSeq" id="WP_371837539.1">
    <property type="nucleotide sequence ID" value="NZ_JBGMEK010000004.1"/>
</dbReference>
<comment type="similarity">
    <text evidence="11 12">Belongs to the TonB-dependent receptor family.</text>
</comment>
<evidence type="ECO:0000259" key="13">
    <source>
        <dbReference type="Pfam" id="PF00593"/>
    </source>
</evidence>
<keyword evidence="15" id="KW-0675">Receptor</keyword>
<evidence type="ECO:0000256" key="3">
    <source>
        <dbReference type="ARBA" id="ARBA00022452"/>
    </source>
</evidence>
<evidence type="ECO:0000256" key="9">
    <source>
        <dbReference type="ARBA" id="ARBA00023136"/>
    </source>
</evidence>
<evidence type="ECO:0000313" key="16">
    <source>
        <dbReference type="Proteomes" id="UP001569428"/>
    </source>
</evidence>
<evidence type="ECO:0000256" key="11">
    <source>
        <dbReference type="PROSITE-ProRule" id="PRU01360"/>
    </source>
</evidence>
<proteinExistence type="inferred from homology"/>